<sequence length="100" mass="11026">MMEATVARVAEMQPQPAQVSKLRNTRKSRRQVEEGVRYFLAKDGSSFEKPELGAEAASEGEALIKAFQSKNGVIYTVLAYKAEAEIQGGSPTLVKRPLRK</sequence>
<gene>
    <name evidence="2" type="ORF">CARN3_0610</name>
</gene>
<proteinExistence type="predicted"/>
<name>E6PXL0_9ZZZZ</name>
<reference evidence="2" key="1">
    <citation type="submission" date="2009-10" db="EMBL/GenBank/DDBJ databases">
        <title>Diversity of trophic interactions inside an arsenic-rich microbial ecosystem.</title>
        <authorList>
            <person name="Bertin P.N."/>
            <person name="Heinrich-Salmeron A."/>
            <person name="Pelletier E."/>
            <person name="Goulhen-Chollet F."/>
            <person name="Arsene-Ploetze F."/>
            <person name="Gallien S."/>
            <person name="Calteau A."/>
            <person name="Vallenet D."/>
            <person name="Casiot C."/>
            <person name="Chane-Woon-Ming B."/>
            <person name="Giloteaux L."/>
            <person name="Barakat M."/>
            <person name="Bonnefoy V."/>
            <person name="Bruneel O."/>
            <person name="Chandler M."/>
            <person name="Cleiss J."/>
            <person name="Duran R."/>
            <person name="Elbaz-Poulichet F."/>
            <person name="Fonknechten N."/>
            <person name="Lauga B."/>
            <person name="Mornico D."/>
            <person name="Ortet P."/>
            <person name="Schaeffer C."/>
            <person name="Siguier P."/>
            <person name="Alexander Thil Smith A."/>
            <person name="Van Dorsselaer A."/>
            <person name="Weissenbach J."/>
            <person name="Medigue C."/>
            <person name="Le Paslier D."/>
        </authorList>
    </citation>
    <scope>NUCLEOTIDE SEQUENCE</scope>
</reference>
<protein>
    <submittedName>
        <fullName evidence="2">Uncharacterized protein</fullName>
    </submittedName>
</protein>
<evidence type="ECO:0000256" key="1">
    <source>
        <dbReference type="SAM" id="MobiDB-lite"/>
    </source>
</evidence>
<dbReference type="EMBL" id="CABN01000039">
    <property type="protein sequence ID" value="CBH99669.1"/>
    <property type="molecule type" value="Genomic_DNA"/>
</dbReference>
<dbReference type="AlphaFoldDB" id="E6PXL0"/>
<feature type="region of interest" description="Disordered" evidence="1">
    <location>
        <begin position="1"/>
        <end position="27"/>
    </location>
</feature>
<evidence type="ECO:0000313" key="2">
    <source>
        <dbReference type="EMBL" id="CBH99669.1"/>
    </source>
</evidence>
<organism evidence="2">
    <name type="scientific">mine drainage metagenome</name>
    <dbReference type="NCBI Taxonomy" id="410659"/>
    <lineage>
        <taxon>unclassified sequences</taxon>
        <taxon>metagenomes</taxon>
        <taxon>ecological metagenomes</taxon>
    </lineage>
</organism>
<accession>E6PXL0</accession>
<comment type="caution">
    <text evidence="2">The sequence shown here is derived from an EMBL/GenBank/DDBJ whole genome shotgun (WGS) entry which is preliminary data.</text>
</comment>